<feature type="compositionally biased region" description="Polar residues" evidence="1">
    <location>
        <begin position="369"/>
        <end position="382"/>
    </location>
</feature>
<dbReference type="GO" id="GO:0051513">
    <property type="term" value="P:regulation of monopolar cell growth"/>
    <property type="evidence" value="ECO:0007669"/>
    <property type="project" value="InterPro"/>
</dbReference>
<feature type="compositionally biased region" description="Polar residues" evidence="1">
    <location>
        <begin position="498"/>
        <end position="521"/>
    </location>
</feature>
<protein>
    <recommendedName>
        <fullName evidence="2">DUF4378 domain-containing protein</fullName>
    </recommendedName>
</protein>
<gene>
    <name evidence="3" type="ORF">DM860_005076</name>
</gene>
<dbReference type="PANTHER" id="PTHR31680">
    <property type="entry name" value="LONGIFOLIA PROTEIN"/>
    <property type="match status" value="1"/>
</dbReference>
<feature type="region of interest" description="Disordered" evidence="1">
    <location>
        <begin position="352"/>
        <end position="428"/>
    </location>
</feature>
<reference evidence="3 4" key="1">
    <citation type="submission" date="2018-06" db="EMBL/GenBank/DDBJ databases">
        <title>The Genome of Cuscuta australis (Dodder) Provides Insight into the Evolution of Plant Parasitism.</title>
        <authorList>
            <person name="Liu H."/>
        </authorList>
    </citation>
    <scope>NUCLEOTIDE SEQUENCE [LARGE SCALE GENOMIC DNA]</scope>
    <source>
        <strain evidence="4">cv. Yunnan</strain>
        <tissue evidence="3">Vines</tissue>
    </source>
</reference>
<dbReference type="AlphaFoldDB" id="A0A328DMA5"/>
<evidence type="ECO:0000313" key="3">
    <source>
        <dbReference type="EMBL" id="RAL46797.1"/>
    </source>
</evidence>
<feature type="region of interest" description="Disordered" evidence="1">
    <location>
        <begin position="137"/>
        <end position="160"/>
    </location>
</feature>
<keyword evidence="4" id="KW-1185">Reference proteome</keyword>
<feature type="region of interest" description="Disordered" evidence="1">
    <location>
        <begin position="470"/>
        <end position="527"/>
    </location>
</feature>
<evidence type="ECO:0000259" key="2">
    <source>
        <dbReference type="Pfam" id="PF14309"/>
    </source>
</evidence>
<dbReference type="PANTHER" id="PTHR31680:SF20">
    <property type="entry name" value="PROTEIN LONGIFOLIA 2-LIKE"/>
    <property type="match status" value="1"/>
</dbReference>
<dbReference type="InterPro" id="IPR033334">
    <property type="entry name" value="LNG1/2"/>
</dbReference>
<feature type="compositionally biased region" description="Basic and acidic residues" evidence="1">
    <location>
        <begin position="563"/>
        <end position="573"/>
    </location>
</feature>
<feature type="region of interest" description="Disordered" evidence="1">
    <location>
        <begin position="541"/>
        <end position="670"/>
    </location>
</feature>
<evidence type="ECO:0000313" key="4">
    <source>
        <dbReference type="Proteomes" id="UP000249390"/>
    </source>
</evidence>
<feature type="compositionally biased region" description="Basic and acidic residues" evidence="1">
    <location>
        <begin position="656"/>
        <end position="670"/>
    </location>
</feature>
<proteinExistence type="predicted"/>
<evidence type="ECO:0000256" key="1">
    <source>
        <dbReference type="SAM" id="MobiDB-lite"/>
    </source>
</evidence>
<feature type="compositionally biased region" description="Polar residues" evidence="1">
    <location>
        <begin position="590"/>
        <end position="647"/>
    </location>
</feature>
<dbReference type="Pfam" id="PF14309">
    <property type="entry name" value="DUF4378"/>
    <property type="match status" value="1"/>
</dbReference>
<feature type="compositionally biased region" description="Polar residues" evidence="1">
    <location>
        <begin position="474"/>
        <end position="485"/>
    </location>
</feature>
<name>A0A328DMA5_9ASTE</name>
<accession>A0A328DMA5</accession>
<feature type="domain" description="DUF4378" evidence="2">
    <location>
        <begin position="784"/>
        <end position="952"/>
    </location>
</feature>
<organism evidence="3 4">
    <name type="scientific">Cuscuta australis</name>
    <dbReference type="NCBI Taxonomy" id="267555"/>
    <lineage>
        <taxon>Eukaryota</taxon>
        <taxon>Viridiplantae</taxon>
        <taxon>Streptophyta</taxon>
        <taxon>Embryophyta</taxon>
        <taxon>Tracheophyta</taxon>
        <taxon>Spermatophyta</taxon>
        <taxon>Magnoliopsida</taxon>
        <taxon>eudicotyledons</taxon>
        <taxon>Gunneridae</taxon>
        <taxon>Pentapetalae</taxon>
        <taxon>asterids</taxon>
        <taxon>lamiids</taxon>
        <taxon>Solanales</taxon>
        <taxon>Convolvulaceae</taxon>
        <taxon>Cuscuteae</taxon>
        <taxon>Cuscuta</taxon>
        <taxon>Cuscuta subgen. Grammica</taxon>
        <taxon>Cuscuta sect. Cleistogrammica</taxon>
    </lineage>
</organism>
<sequence length="975" mass="111264">MLKKMMFIYHDEDQVQIVEAWHIGIDISSAILSAEARNTSVWFTTHLRTIDIYFGGLKRELKKKEMSSEIQTCVKHKQIGCINGIFQLFDRRHFFAARQRGGRISKRTLKGANRKSIEPGIAAETGVQGKTVQVEAREERRDSSILSSPCSSTPSSLDQIKTTKPDLSVKTGVKDEERIRVMKHITSPRQPLQQWHDIRDVVKDSMYREACSLPLPAKDVAKDEGRRVKVMKHIDSPRPSLNSSPGKPLSTTIHPKFFEAPFCLAREENRDPCRFSYDGRELRETTLKSTIRHGEHPRLSLDSRVRCIRSQTRSDFLLQNLREGNEELGSHRRPSSVVAKLMGLDLEGFPESPISSSADSYVQHRQRNQETFSRKNNSSSPCSKPAKPISSSRLPLELAPWSRSDSSSPRQKRSLKSKETSADPQRVSVYSEVEKRITEIEVDKSGKDMRALKHILKSMQKTRVKLDNQAKELSVQQHNHPSPTEESFPPPRKCLSSKPKQSAIVNNKEQKNLTPKKSNASYRLPSIQKVNKGLSTAVRTPKEFEHVNGRQEPASLRFPKRRISIEKQSELSRVRRNQNKQSKEPESPNRRQTPNFSNQRQGNNHLSEISSEAGNYSKQGDTSSVQSESNNSLASFTDTEVTSTYHNTRMRAKKQVIHEETNEESRLSRDRTMAEVAMPIIEQPSPVSVLDATFFIEDSPPPVKKTKSLAFGDHDVTNAYGAEWNAEELGNLPFSTGQNLGSVHNHKNVENIDSLFHKCMPLNSVPCEDDMNEIAQFYQSHTSDHQYITKILLASGVFKDLESVSTTAHLHPSSHLINPMLFHVLEQAEERSWPTYKGPPKIFFKVQLEQKTRRKNVFDTVNEILLRKLALEHTVMHGQNLSGYKILKELYAEMGHLRPESDCSQYTQDDELDRITKTDLKHEWEDWVEHHGELPSLVLDIERLIFKDLLTEVIGRGNASVHDRPRRHPRRLFSP</sequence>
<dbReference type="InterPro" id="IPR025486">
    <property type="entry name" value="DUF4378"/>
</dbReference>
<comment type="caution">
    <text evidence="3">The sequence shown here is derived from an EMBL/GenBank/DDBJ whole genome shotgun (WGS) entry which is preliminary data.</text>
</comment>
<dbReference type="EMBL" id="NQVE01000122">
    <property type="protein sequence ID" value="RAL46797.1"/>
    <property type="molecule type" value="Genomic_DNA"/>
</dbReference>
<dbReference type="Proteomes" id="UP000249390">
    <property type="component" value="Unassembled WGS sequence"/>
</dbReference>
<feature type="compositionally biased region" description="Low complexity" evidence="1">
    <location>
        <begin position="144"/>
        <end position="157"/>
    </location>
</feature>